<protein>
    <recommendedName>
        <fullName evidence="2">histidine kinase</fullName>
        <ecNumber evidence="2">2.7.13.3</ecNumber>
    </recommendedName>
</protein>
<dbReference type="Gene3D" id="3.30.450.20">
    <property type="entry name" value="PAS domain"/>
    <property type="match status" value="1"/>
</dbReference>
<dbReference type="InterPro" id="IPR004358">
    <property type="entry name" value="Sig_transdc_His_kin-like_C"/>
</dbReference>
<feature type="domain" description="Histidine kinase" evidence="10">
    <location>
        <begin position="158"/>
        <end position="379"/>
    </location>
</feature>
<keyword evidence="8" id="KW-0902">Two-component regulatory system</keyword>
<dbReference type="SUPFAM" id="SSF55874">
    <property type="entry name" value="ATPase domain of HSP90 chaperone/DNA topoisomerase II/histidine kinase"/>
    <property type="match status" value="1"/>
</dbReference>
<keyword evidence="5" id="KW-0547">Nucleotide-binding</keyword>
<evidence type="ECO:0000256" key="8">
    <source>
        <dbReference type="ARBA" id="ARBA00023012"/>
    </source>
</evidence>
<dbReference type="SMART" id="SM00388">
    <property type="entry name" value="HisKA"/>
    <property type="match status" value="1"/>
</dbReference>
<evidence type="ECO:0000313" key="13">
    <source>
        <dbReference type="Proteomes" id="UP000672602"/>
    </source>
</evidence>
<evidence type="ECO:0000259" key="11">
    <source>
        <dbReference type="PROSITE" id="PS50112"/>
    </source>
</evidence>
<dbReference type="SMART" id="SM00091">
    <property type="entry name" value="PAS"/>
    <property type="match status" value="1"/>
</dbReference>
<keyword evidence="6" id="KW-0418">Kinase</keyword>
<dbReference type="Pfam" id="PF00989">
    <property type="entry name" value="PAS"/>
    <property type="match status" value="1"/>
</dbReference>
<comment type="caution">
    <text evidence="12">The sequence shown here is derived from an EMBL/GenBank/DDBJ whole genome shotgun (WGS) entry which is preliminary data.</text>
</comment>
<dbReference type="InterPro" id="IPR000014">
    <property type="entry name" value="PAS"/>
</dbReference>
<dbReference type="GO" id="GO:0005524">
    <property type="term" value="F:ATP binding"/>
    <property type="evidence" value="ECO:0007669"/>
    <property type="project" value="UniProtKB-KW"/>
</dbReference>
<evidence type="ECO:0000256" key="6">
    <source>
        <dbReference type="ARBA" id="ARBA00022777"/>
    </source>
</evidence>
<dbReference type="PROSITE" id="PS50109">
    <property type="entry name" value="HIS_KIN"/>
    <property type="match status" value="1"/>
</dbReference>
<evidence type="ECO:0000259" key="10">
    <source>
        <dbReference type="PROSITE" id="PS50109"/>
    </source>
</evidence>
<dbReference type="InterPro" id="IPR013767">
    <property type="entry name" value="PAS_fold"/>
</dbReference>
<keyword evidence="7" id="KW-0067">ATP-binding</keyword>
<dbReference type="InterPro" id="IPR003594">
    <property type="entry name" value="HATPase_dom"/>
</dbReference>
<evidence type="ECO:0000256" key="7">
    <source>
        <dbReference type="ARBA" id="ARBA00022840"/>
    </source>
</evidence>
<gene>
    <name evidence="12" type="ORF">KAJ83_01020</name>
</gene>
<dbReference type="Gene3D" id="1.10.287.130">
    <property type="match status" value="1"/>
</dbReference>
<dbReference type="AlphaFoldDB" id="A0A8J7SJE1"/>
<dbReference type="Pfam" id="PF02518">
    <property type="entry name" value="HATPase_c"/>
    <property type="match status" value="1"/>
</dbReference>
<dbReference type="RefSeq" id="WP_210680156.1">
    <property type="nucleotide sequence ID" value="NZ_JAGMWN010000001.1"/>
</dbReference>
<accession>A0A8J7SJE1</accession>
<dbReference type="SMART" id="SM00387">
    <property type="entry name" value="HATPase_c"/>
    <property type="match status" value="1"/>
</dbReference>
<reference evidence="12" key="1">
    <citation type="submission" date="2021-04" db="EMBL/GenBank/DDBJ databases">
        <authorList>
            <person name="Zhang D.-C."/>
        </authorList>
    </citation>
    <scope>NUCLEOTIDE SEQUENCE</scope>
    <source>
        <strain evidence="12">CGMCC 1.15697</strain>
    </source>
</reference>
<dbReference type="InterPro" id="IPR036890">
    <property type="entry name" value="HATPase_C_sf"/>
</dbReference>
<dbReference type="InterPro" id="IPR003661">
    <property type="entry name" value="HisK_dim/P_dom"/>
</dbReference>
<keyword evidence="3" id="KW-0597">Phosphoprotein</keyword>
<dbReference type="PANTHER" id="PTHR43065">
    <property type="entry name" value="SENSOR HISTIDINE KINASE"/>
    <property type="match status" value="1"/>
</dbReference>
<dbReference type="Proteomes" id="UP000672602">
    <property type="component" value="Unassembled WGS sequence"/>
</dbReference>
<dbReference type="InterPro" id="IPR036097">
    <property type="entry name" value="HisK_dim/P_sf"/>
</dbReference>
<evidence type="ECO:0000256" key="5">
    <source>
        <dbReference type="ARBA" id="ARBA00022741"/>
    </source>
</evidence>
<dbReference type="CDD" id="cd00130">
    <property type="entry name" value="PAS"/>
    <property type="match status" value="1"/>
</dbReference>
<dbReference type="GO" id="GO:0006355">
    <property type="term" value="P:regulation of DNA-templated transcription"/>
    <property type="evidence" value="ECO:0007669"/>
    <property type="project" value="InterPro"/>
</dbReference>
<name>A0A8J7SJE1_9PROT</name>
<dbReference type="PROSITE" id="PS50112">
    <property type="entry name" value="PAS"/>
    <property type="match status" value="1"/>
</dbReference>
<dbReference type="InterPro" id="IPR005467">
    <property type="entry name" value="His_kinase_dom"/>
</dbReference>
<evidence type="ECO:0000313" key="12">
    <source>
        <dbReference type="EMBL" id="MBP5855573.1"/>
    </source>
</evidence>
<evidence type="ECO:0000256" key="9">
    <source>
        <dbReference type="SAM" id="MobiDB-lite"/>
    </source>
</evidence>
<organism evidence="12 13">
    <name type="scientific">Marivibrio halodurans</name>
    <dbReference type="NCBI Taxonomy" id="2039722"/>
    <lineage>
        <taxon>Bacteria</taxon>
        <taxon>Pseudomonadati</taxon>
        <taxon>Pseudomonadota</taxon>
        <taxon>Alphaproteobacteria</taxon>
        <taxon>Rhodospirillales</taxon>
        <taxon>Rhodospirillaceae</taxon>
        <taxon>Marivibrio</taxon>
    </lineage>
</organism>
<dbReference type="EMBL" id="JAGMWN010000001">
    <property type="protein sequence ID" value="MBP5855573.1"/>
    <property type="molecule type" value="Genomic_DNA"/>
</dbReference>
<dbReference type="PANTHER" id="PTHR43065:SF10">
    <property type="entry name" value="PEROXIDE STRESS-ACTIVATED HISTIDINE KINASE MAK3"/>
    <property type="match status" value="1"/>
</dbReference>
<dbReference type="InterPro" id="IPR035965">
    <property type="entry name" value="PAS-like_dom_sf"/>
</dbReference>
<feature type="region of interest" description="Disordered" evidence="9">
    <location>
        <begin position="1"/>
        <end position="27"/>
    </location>
</feature>
<dbReference type="Pfam" id="PF00512">
    <property type="entry name" value="HisKA"/>
    <property type="match status" value="1"/>
</dbReference>
<feature type="compositionally biased region" description="Basic and acidic residues" evidence="9">
    <location>
        <begin position="1"/>
        <end position="18"/>
    </location>
</feature>
<keyword evidence="13" id="KW-1185">Reference proteome</keyword>
<dbReference type="EC" id="2.7.13.3" evidence="2"/>
<evidence type="ECO:0000256" key="2">
    <source>
        <dbReference type="ARBA" id="ARBA00012438"/>
    </source>
</evidence>
<dbReference type="SUPFAM" id="SSF47384">
    <property type="entry name" value="Homodimeric domain of signal transducing histidine kinase"/>
    <property type="match status" value="1"/>
</dbReference>
<evidence type="ECO:0000256" key="1">
    <source>
        <dbReference type="ARBA" id="ARBA00000085"/>
    </source>
</evidence>
<dbReference type="PRINTS" id="PR00344">
    <property type="entry name" value="BCTRLSENSOR"/>
</dbReference>
<dbReference type="Gene3D" id="3.30.565.10">
    <property type="entry name" value="Histidine kinase-like ATPase, C-terminal domain"/>
    <property type="match status" value="1"/>
</dbReference>
<evidence type="ECO:0000256" key="4">
    <source>
        <dbReference type="ARBA" id="ARBA00022679"/>
    </source>
</evidence>
<comment type="catalytic activity">
    <reaction evidence="1">
        <text>ATP + protein L-histidine = ADP + protein N-phospho-L-histidine.</text>
        <dbReference type="EC" id="2.7.13.3"/>
    </reaction>
</comment>
<proteinExistence type="predicted"/>
<feature type="domain" description="PAS" evidence="11">
    <location>
        <begin position="24"/>
        <end position="78"/>
    </location>
</feature>
<dbReference type="CDD" id="cd00082">
    <property type="entry name" value="HisKA"/>
    <property type="match status" value="1"/>
</dbReference>
<keyword evidence="4" id="KW-0808">Transferase</keyword>
<dbReference type="GO" id="GO:0000155">
    <property type="term" value="F:phosphorelay sensor kinase activity"/>
    <property type="evidence" value="ECO:0007669"/>
    <property type="project" value="InterPro"/>
</dbReference>
<evidence type="ECO:0000256" key="3">
    <source>
        <dbReference type="ARBA" id="ARBA00022553"/>
    </source>
</evidence>
<sequence length="400" mass="42679">MLRVVDGERHDDGGDGRGADVPPARPSADAVLDALPEPVLVVDGQDNAVYLNGAAESFFAGSRATLLGTNLQILIPHDSPLLALVAKVRRTGSSMTEYGVQLQTPRIGKHVLSIDAAPIADVDQGVVITLKEHTIAGKIDDVLTQRGAARSVSALSAMLAHEVKNPLSGIRGAAQLLESMVAGEDRALTQLIKDETDRIVKLVGRMEVFSDRPPLEREPVNIHEVLDRVLQLGRTGFGRDLRLAAEYDPSLPPVYGDKDQLVQVFLNLVKNAAEALQNAGTGDGEIVVKTAFRHGVRLAVPGLGSRMHLPLVVTVRDNGPGIPEDIRRHLFDPFITTKQGGTGLGLALAAKLIGDHGGVIDVESRPRRTVFSVMLPMLRAGTIPPEGAADGDLEERARHG</sequence>
<dbReference type="SUPFAM" id="SSF55785">
    <property type="entry name" value="PYP-like sensor domain (PAS domain)"/>
    <property type="match status" value="1"/>
</dbReference>